<evidence type="ECO:0000256" key="1">
    <source>
        <dbReference type="SAM" id="MobiDB-lite"/>
    </source>
</evidence>
<protein>
    <submittedName>
        <fullName evidence="2">Uncharacterized protein</fullName>
    </submittedName>
</protein>
<evidence type="ECO:0000313" key="2">
    <source>
        <dbReference type="EMBL" id="WVZ12408.1"/>
    </source>
</evidence>
<dbReference type="EMBL" id="CP144696">
    <property type="protein sequence ID" value="WVZ12408.1"/>
    <property type="molecule type" value="Genomic_DNA"/>
</dbReference>
<reference evidence="2 3" key="1">
    <citation type="journal article" date="2023" name="Life. Sci Alliance">
        <title>Evolutionary insights into 3D genome organization and epigenetic landscape of Vigna mungo.</title>
        <authorList>
            <person name="Junaid A."/>
            <person name="Singh B."/>
            <person name="Bhatia S."/>
        </authorList>
    </citation>
    <scope>NUCLEOTIDE SEQUENCE [LARGE SCALE GENOMIC DNA]</scope>
    <source>
        <strain evidence="2">Urdbean</strain>
    </source>
</reference>
<dbReference type="AlphaFoldDB" id="A0AAQ3S0W6"/>
<accession>A0AAQ3S0W6</accession>
<feature type="region of interest" description="Disordered" evidence="1">
    <location>
        <begin position="70"/>
        <end position="108"/>
    </location>
</feature>
<dbReference type="Proteomes" id="UP001374535">
    <property type="component" value="Chromosome 5"/>
</dbReference>
<name>A0AAQ3S0W6_VIGMU</name>
<proteinExistence type="predicted"/>
<feature type="compositionally biased region" description="Basic and acidic residues" evidence="1">
    <location>
        <begin position="80"/>
        <end position="95"/>
    </location>
</feature>
<organism evidence="2 3">
    <name type="scientific">Vigna mungo</name>
    <name type="common">Black gram</name>
    <name type="synonym">Phaseolus mungo</name>
    <dbReference type="NCBI Taxonomy" id="3915"/>
    <lineage>
        <taxon>Eukaryota</taxon>
        <taxon>Viridiplantae</taxon>
        <taxon>Streptophyta</taxon>
        <taxon>Embryophyta</taxon>
        <taxon>Tracheophyta</taxon>
        <taxon>Spermatophyta</taxon>
        <taxon>Magnoliopsida</taxon>
        <taxon>eudicotyledons</taxon>
        <taxon>Gunneridae</taxon>
        <taxon>Pentapetalae</taxon>
        <taxon>rosids</taxon>
        <taxon>fabids</taxon>
        <taxon>Fabales</taxon>
        <taxon>Fabaceae</taxon>
        <taxon>Papilionoideae</taxon>
        <taxon>50 kb inversion clade</taxon>
        <taxon>NPAAA clade</taxon>
        <taxon>indigoferoid/millettioid clade</taxon>
        <taxon>Phaseoleae</taxon>
        <taxon>Vigna</taxon>
    </lineage>
</organism>
<gene>
    <name evidence="2" type="ORF">V8G54_016938</name>
</gene>
<keyword evidence="3" id="KW-1185">Reference proteome</keyword>
<sequence length="146" mass="16614">MKRGPTPIISIKPRPQAPPGRAPREQNRLFLEHIFSFLTNNAKTKAKKTKTTTLNQTPKIERANLEQCAPNLHVRSGKKRNQENEREKEGNRLTRTEGMIGDAIGGERIQAGTENAKVMRSEDGVHDNDHTWLRVGRGRRRKSVEE</sequence>
<evidence type="ECO:0000313" key="3">
    <source>
        <dbReference type="Proteomes" id="UP001374535"/>
    </source>
</evidence>
<feature type="region of interest" description="Disordered" evidence="1">
    <location>
        <begin position="1"/>
        <end position="25"/>
    </location>
</feature>